<keyword evidence="5" id="KW-1003">Cell membrane</keyword>
<dbReference type="InterPro" id="IPR000090">
    <property type="entry name" value="Flg_Motor_Flig"/>
</dbReference>
<comment type="subcellular location">
    <subcellularLocation>
        <location evidence="1">Bacterial flagellum basal body</location>
    </subcellularLocation>
    <subcellularLocation>
        <location evidence="2">Cell membrane</location>
        <topology evidence="2">Peripheral membrane protein</topology>
        <orientation evidence="2">Cytoplasmic side</orientation>
    </subcellularLocation>
</comment>
<dbReference type="InterPro" id="IPR028263">
    <property type="entry name" value="FliG_N"/>
</dbReference>
<comment type="caution">
    <text evidence="15">The sequence shown here is derived from an EMBL/GenBank/DDBJ whole genome shotgun (WGS) entry which is preliminary data.</text>
</comment>
<feature type="domain" description="Flagellar motor switch protein FliG N-terminal" evidence="14">
    <location>
        <begin position="21"/>
        <end position="119"/>
    </location>
</feature>
<dbReference type="STRING" id="252305.OB2597_20141"/>
<dbReference type="InterPro" id="IPR032779">
    <property type="entry name" value="FliG_M"/>
</dbReference>
<dbReference type="InterPro" id="IPR023087">
    <property type="entry name" value="Flg_Motor_Flig_C"/>
</dbReference>
<evidence type="ECO:0000256" key="2">
    <source>
        <dbReference type="ARBA" id="ARBA00004413"/>
    </source>
</evidence>
<feature type="domain" description="Flagellar motor switch protein FliG middle" evidence="13">
    <location>
        <begin position="132"/>
        <end position="204"/>
    </location>
</feature>
<dbReference type="Pfam" id="PF14841">
    <property type="entry name" value="FliG_M"/>
    <property type="match status" value="1"/>
</dbReference>
<keyword evidence="16" id="KW-1185">Reference proteome</keyword>
<dbReference type="SUPFAM" id="SSF48029">
    <property type="entry name" value="FliG"/>
    <property type="match status" value="2"/>
</dbReference>
<dbReference type="GO" id="GO:0071973">
    <property type="term" value="P:bacterial-type flagellum-dependent cell motility"/>
    <property type="evidence" value="ECO:0007669"/>
    <property type="project" value="InterPro"/>
</dbReference>
<evidence type="ECO:0000259" key="13">
    <source>
        <dbReference type="Pfam" id="PF14841"/>
    </source>
</evidence>
<feature type="region of interest" description="Disordered" evidence="11">
    <location>
        <begin position="1"/>
        <end position="21"/>
    </location>
</feature>
<evidence type="ECO:0000256" key="10">
    <source>
        <dbReference type="ARBA" id="ARBA00025598"/>
    </source>
</evidence>
<evidence type="ECO:0000313" key="15">
    <source>
        <dbReference type="EMBL" id="EAQ01971.1"/>
    </source>
</evidence>
<accession>A3U0Y8</accession>
<dbReference type="GO" id="GO:0005886">
    <property type="term" value="C:plasma membrane"/>
    <property type="evidence" value="ECO:0007669"/>
    <property type="project" value="UniProtKB-SubCell"/>
</dbReference>
<dbReference type="PANTHER" id="PTHR30534">
    <property type="entry name" value="FLAGELLAR MOTOR SWITCH PROTEIN FLIG"/>
    <property type="match status" value="1"/>
</dbReference>
<evidence type="ECO:0000259" key="12">
    <source>
        <dbReference type="Pfam" id="PF01706"/>
    </source>
</evidence>
<evidence type="ECO:0000256" key="4">
    <source>
        <dbReference type="ARBA" id="ARBA00021870"/>
    </source>
</evidence>
<dbReference type="EMBL" id="AAMO01000009">
    <property type="protein sequence ID" value="EAQ01971.1"/>
    <property type="molecule type" value="Genomic_DNA"/>
</dbReference>
<organism evidence="15 16">
    <name type="scientific">Pseudooceanicola batsensis (strain ATCC BAA-863 / DSM 15984 / KCTC 12145 / HTCC2597)</name>
    <name type="common">Oceanicola batsensis</name>
    <dbReference type="NCBI Taxonomy" id="252305"/>
    <lineage>
        <taxon>Bacteria</taxon>
        <taxon>Pseudomonadati</taxon>
        <taxon>Pseudomonadota</taxon>
        <taxon>Alphaproteobacteria</taxon>
        <taxon>Rhodobacterales</taxon>
        <taxon>Paracoccaceae</taxon>
        <taxon>Pseudooceanicola</taxon>
    </lineage>
</organism>
<evidence type="ECO:0000256" key="8">
    <source>
        <dbReference type="ARBA" id="ARBA00023136"/>
    </source>
</evidence>
<dbReference type="PRINTS" id="PR00954">
    <property type="entry name" value="FLGMOTORFLIG"/>
</dbReference>
<dbReference type="GO" id="GO:0003774">
    <property type="term" value="F:cytoskeletal motor activity"/>
    <property type="evidence" value="ECO:0007669"/>
    <property type="project" value="InterPro"/>
</dbReference>
<dbReference type="HOGENOM" id="CLU_047835_0_1_5"/>
<evidence type="ECO:0000256" key="9">
    <source>
        <dbReference type="ARBA" id="ARBA00023143"/>
    </source>
</evidence>
<comment type="function">
    <text evidence="10">FliG is one of three proteins (FliG, FliN, FliM) that forms the rotor-mounted switch complex (C ring), located at the base of the basal body. This complex interacts with the CheY and CheZ chemotaxis proteins, in addition to contacting components of the motor that determine the direction of flagellar rotation.</text>
</comment>
<keyword evidence="15" id="KW-0966">Cell projection</keyword>
<dbReference type="GO" id="GO:0006935">
    <property type="term" value="P:chemotaxis"/>
    <property type="evidence" value="ECO:0007669"/>
    <property type="project" value="UniProtKB-KW"/>
</dbReference>
<keyword evidence="15" id="KW-0969">Cilium</keyword>
<evidence type="ECO:0000256" key="3">
    <source>
        <dbReference type="ARBA" id="ARBA00010299"/>
    </source>
</evidence>
<evidence type="ECO:0000313" key="16">
    <source>
        <dbReference type="Proteomes" id="UP000004318"/>
    </source>
</evidence>
<protein>
    <recommendedName>
        <fullName evidence="4">Flagellar motor switch protein FliG</fullName>
    </recommendedName>
</protein>
<evidence type="ECO:0000256" key="1">
    <source>
        <dbReference type="ARBA" id="ARBA00004117"/>
    </source>
</evidence>
<proteinExistence type="inferred from homology"/>
<reference evidence="15 16" key="1">
    <citation type="journal article" date="2010" name="J. Bacteriol.">
        <title>Genome sequences of Oceanicola granulosus HTCC2516(T) and Oceanicola batsensis HTCC2597(TDelta).</title>
        <authorList>
            <person name="Thrash J.C."/>
            <person name="Cho J.C."/>
            <person name="Vergin K.L."/>
            <person name="Giovannoni S.J."/>
        </authorList>
    </citation>
    <scope>NUCLEOTIDE SEQUENCE [LARGE SCALE GENOMIC DNA]</scope>
    <source>
        <strain evidence="16">ATCC BAA-863 / DSM 15984 / KCTC 12145 / HTCC2597</strain>
    </source>
</reference>
<name>A3U0Y8_PSEBH</name>
<evidence type="ECO:0000259" key="14">
    <source>
        <dbReference type="Pfam" id="PF14842"/>
    </source>
</evidence>
<dbReference type="InterPro" id="IPR011002">
    <property type="entry name" value="FliG_a-hlx"/>
</dbReference>
<dbReference type="Gene3D" id="1.10.220.30">
    <property type="match status" value="3"/>
</dbReference>
<comment type="similarity">
    <text evidence="3">Belongs to the FliG family.</text>
</comment>
<evidence type="ECO:0000256" key="7">
    <source>
        <dbReference type="ARBA" id="ARBA00022779"/>
    </source>
</evidence>
<keyword evidence="9" id="KW-0975">Bacterial flagellum</keyword>
<feature type="domain" description="Flagellar motor switch protein FliG C-terminal" evidence="12">
    <location>
        <begin position="232"/>
        <end position="339"/>
    </location>
</feature>
<dbReference type="OrthoDB" id="9780302at2"/>
<dbReference type="RefSeq" id="WP_009803971.1">
    <property type="nucleotide sequence ID" value="NZ_AAMO01000009.1"/>
</dbReference>
<evidence type="ECO:0000256" key="5">
    <source>
        <dbReference type="ARBA" id="ARBA00022475"/>
    </source>
</evidence>
<dbReference type="PANTHER" id="PTHR30534:SF0">
    <property type="entry name" value="FLAGELLAR MOTOR SWITCH PROTEIN FLIG"/>
    <property type="match status" value="1"/>
</dbReference>
<dbReference type="GO" id="GO:0009425">
    <property type="term" value="C:bacterial-type flagellum basal body"/>
    <property type="evidence" value="ECO:0007669"/>
    <property type="project" value="UniProtKB-SubCell"/>
</dbReference>
<gene>
    <name evidence="15" type="ORF">OB2597_20141</name>
</gene>
<dbReference type="Proteomes" id="UP000004318">
    <property type="component" value="Unassembled WGS sequence"/>
</dbReference>
<keyword evidence="15" id="KW-0282">Flagellum</keyword>
<evidence type="ECO:0000256" key="6">
    <source>
        <dbReference type="ARBA" id="ARBA00022500"/>
    </source>
</evidence>
<dbReference type="AlphaFoldDB" id="A3U0Y8"/>
<keyword evidence="6" id="KW-0145">Chemotaxis</keyword>
<dbReference type="Pfam" id="PF14842">
    <property type="entry name" value="FliG_N"/>
    <property type="match status" value="1"/>
</dbReference>
<sequence length="348" mass="38629">MAVTEVQRKQTQGRLPSRRPLKGPEKAAILFLCLGEQRGSALMQKLSDDEIQTMTRAMSSLGVIDAEQVEQVMTDFVEGIANGGGVVGSFSVAEDMLRAFLPEEQVNGILKDIRGPLMEKDLWARFSQLSENVIANYLKNEHEQTIAAILSNVKTDVSARVLPLLGQDKMQNVVERMIRMEAVPHHMMKQIEETLQTDIISAPAQPTANEMQQKMADLFNKLDVVAFQELSEALEQRIPETFSAIKGKMFTFDDLANLEAMDLARVMRGAPGNALPIALRGAKKEVRDVFLAALPGRSRDMLEEEMNTMGPVRGRDVREAQAGLVDYAKELADDEVIALPMADDEEFI</sequence>
<keyword evidence="8" id="KW-0472">Membrane</keyword>
<evidence type="ECO:0000256" key="11">
    <source>
        <dbReference type="SAM" id="MobiDB-lite"/>
    </source>
</evidence>
<keyword evidence="7" id="KW-0283">Flagellar rotation</keyword>
<dbReference type="Pfam" id="PF01706">
    <property type="entry name" value="FliG_C"/>
    <property type="match status" value="1"/>
</dbReference>